<sequence>MLAGEGPKAITVMWVMTGLSFILVPLRLYTRIFILQALGLDDHVFTLGWIFLLLYTTFCTVAGTHGFGQPISALTIDEAVQAIYTEMIGQTFAVLGMAIAKLSLGIFLLRIVVKPWHRISIWISMTSLSVVSVMTAIIFWIQRLPSESIYDPRVPGRTVVTVTPFSVLLGSWCAVVDFYFAILPWIFIWELNMRFKEKMTIAISLSLGFIAGICGIVRTIELGGLSSSNYTEDTVPLIIWSAVELAVTLICVGIPTVRPLYRRIVHGSTAKESHEGYKKQSGSDPARAQFEFPMRNFGRFARKDDLFTTNASVAETGPVQSFTEGQGDEDLLVAGLRDDGICVRQEIRVERV</sequence>
<accession>A0A5N6TN93</accession>
<dbReference type="GO" id="GO:0016020">
    <property type="term" value="C:membrane"/>
    <property type="evidence" value="ECO:0007669"/>
    <property type="project" value="UniProtKB-SubCell"/>
</dbReference>
<feature type="transmembrane region" description="Helical" evidence="6">
    <location>
        <begin position="12"/>
        <end position="32"/>
    </location>
</feature>
<gene>
    <name evidence="8" type="ORF">BDV25DRAFT_159523</name>
</gene>
<keyword evidence="4 6" id="KW-0472">Membrane</keyword>
<dbReference type="PANTHER" id="PTHR33048">
    <property type="entry name" value="PTH11-LIKE INTEGRAL MEMBRANE PROTEIN (AFU_ORTHOLOGUE AFUA_5G11245)"/>
    <property type="match status" value="1"/>
</dbReference>
<dbReference type="EMBL" id="ML742189">
    <property type="protein sequence ID" value="KAE8147818.1"/>
    <property type="molecule type" value="Genomic_DNA"/>
</dbReference>
<evidence type="ECO:0000256" key="1">
    <source>
        <dbReference type="ARBA" id="ARBA00004141"/>
    </source>
</evidence>
<evidence type="ECO:0000256" key="4">
    <source>
        <dbReference type="ARBA" id="ARBA00023136"/>
    </source>
</evidence>
<evidence type="ECO:0000259" key="7">
    <source>
        <dbReference type="Pfam" id="PF20684"/>
    </source>
</evidence>
<feature type="domain" description="Rhodopsin" evidence="7">
    <location>
        <begin position="26"/>
        <end position="263"/>
    </location>
</feature>
<name>A0A5N6TN93_ASPAV</name>
<organism evidence="8 9">
    <name type="scientific">Aspergillus avenaceus</name>
    <dbReference type="NCBI Taxonomy" id="36643"/>
    <lineage>
        <taxon>Eukaryota</taxon>
        <taxon>Fungi</taxon>
        <taxon>Dikarya</taxon>
        <taxon>Ascomycota</taxon>
        <taxon>Pezizomycotina</taxon>
        <taxon>Eurotiomycetes</taxon>
        <taxon>Eurotiomycetidae</taxon>
        <taxon>Eurotiales</taxon>
        <taxon>Aspergillaceae</taxon>
        <taxon>Aspergillus</taxon>
        <taxon>Aspergillus subgen. Circumdati</taxon>
    </lineage>
</organism>
<keyword evidence="9" id="KW-1185">Reference proteome</keyword>
<evidence type="ECO:0000256" key="2">
    <source>
        <dbReference type="ARBA" id="ARBA00022692"/>
    </source>
</evidence>
<feature type="transmembrane region" description="Helical" evidence="6">
    <location>
        <begin position="162"/>
        <end position="187"/>
    </location>
</feature>
<reference evidence="8 9" key="1">
    <citation type="submission" date="2019-04" db="EMBL/GenBank/DDBJ databases">
        <title>Friends and foes A comparative genomics study of 23 Aspergillus species from section Flavi.</title>
        <authorList>
            <consortium name="DOE Joint Genome Institute"/>
            <person name="Kjaerbolling I."/>
            <person name="Vesth T."/>
            <person name="Frisvad J.C."/>
            <person name="Nybo J.L."/>
            <person name="Theobald S."/>
            <person name="Kildgaard S."/>
            <person name="Isbrandt T."/>
            <person name="Kuo A."/>
            <person name="Sato A."/>
            <person name="Lyhne E.K."/>
            <person name="Kogle M.E."/>
            <person name="Wiebenga A."/>
            <person name="Kun R.S."/>
            <person name="Lubbers R.J."/>
            <person name="Makela M.R."/>
            <person name="Barry K."/>
            <person name="Chovatia M."/>
            <person name="Clum A."/>
            <person name="Daum C."/>
            <person name="Haridas S."/>
            <person name="He G."/>
            <person name="LaButti K."/>
            <person name="Lipzen A."/>
            <person name="Mondo S."/>
            <person name="Riley R."/>
            <person name="Salamov A."/>
            <person name="Simmons B.A."/>
            <person name="Magnuson J.K."/>
            <person name="Henrissat B."/>
            <person name="Mortensen U.H."/>
            <person name="Larsen T.O."/>
            <person name="Devries R.P."/>
            <person name="Grigoriev I.V."/>
            <person name="Machida M."/>
            <person name="Baker S.E."/>
            <person name="Andersen M.R."/>
        </authorList>
    </citation>
    <scope>NUCLEOTIDE SEQUENCE [LARGE SCALE GENOMIC DNA]</scope>
    <source>
        <strain evidence="8 9">IBT 18842</strain>
    </source>
</reference>
<dbReference type="Proteomes" id="UP000325780">
    <property type="component" value="Unassembled WGS sequence"/>
</dbReference>
<comment type="similarity">
    <text evidence="5">Belongs to the SAT4 family.</text>
</comment>
<dbReference type="InterPro" id="IPR052337">
    <property type="entry name" value="SAT4-like"/>
</dbReference>
<dbReference type="OrthoDB" id="4682787at2759"/>
<dbReference type="InterPro" id="IPR049326">
    <property type="entry name" value="Rhodopsin_dom_fungi"/>
</dbReference>
<keyword evidence="2 6" id="KW-0812">Transmembrane</keyword>
<feature type="transmembrane region" description="Helical" evidence="6">
    <location>
        <begin position="87"/>
        <end position="109"/>
    </location>
</feature>
<keyword evidence="3 6" id="KW-1133">Transmembrane helix</keyword>
<evidence type="ECO:0000313" key="8">
    <source>
        <dbReference type="EMBL" id="KAE8147818.1"/>
    </source>
</evidence>
<dbReference type="PANTHER" id="PTHR33048:SF93">
    <property type="entry name" value="INTEGRAL MEMBRANE PROTEIN"/>
    <property type="match status" value="1"/>
</dbReference>
<evidence type="ECO:0000256" key="3">
    <source>
        <dbReference type="ARBA" id="ARBA00022989"/>
    </source>
</evidence>
<evidence type="ECO:0000256" key="5">
    <source>
        <dbReference type="ARBA" id="ARBA00038359"/>
    </source>
</evidence>
<dbReference type="Pfam" id="PF20684">
    <property type="entry name" value="Fung_rhodopsin"/>
    <property type="match status" value="1"/>
</dbReference>
<feature type="transmembrane region" description="Helical" evidence="6">
    <location>
        <begin position="199"/>
        <end position="218"/>
    </location>
</feature>
<evidence type="ECO:0000256" key="6">
    <source>
        <dbReference type="SAM" id="Phobius"/>
    </source>
</evidence>
<evidence type="ECO:0000313" key="9">
    <source>
        <dbReference type="Proteomes" id="UP000325780"/>
    </source>
</evidence>
<feature type="transmembrane region" description="Helical" evidence="6">
    <location>
        <begin position="121"/>
        <end position="142"/>
    </location>
</feature>
<proteinExistence type="inferred from homology"/>
<feature type="transmembrane region" description="Helical" evidence="6">
    <location>
        <begin position="238"/>
        <end position="257"/>
    </location>
</feature>
<comment type="subcellular location">
    <subcellularLocation>
        <location evidence="1">Membrane</location>
        <topology evidence="1">Multi-pass membrane protein</topology>
    </subcellularLocation>
</comment>
<feature type="transmembrane region" description="Helical" evidence="6">
    <location>
        <begin position="44"/>
        <end position="67"/>
    </location>
</feature>
<protein>
    <recommendedName>
        <fullName evidence="7">Rhodopsin domain-containing protein</fullName>
    </recommendedName>
</protein>
<dbReference type="AlphaFoldDB" id="A0A5N6TN93"/>